<protein>
    <submittedName>
        <fullName evidence="1">Uncharacterized protein</fullName>
    </submittedName>
</protein>
<dbReference type="Proteomes" id="UP000265520">
    <property type="component" value="Unassembled WGS sequence"/>
</dbReference>
<sequence>MDARDEFIMDCTWILILQSKSSVTRLGIQLFSQSYAKIHNLVQENEFALYRVRVGATRRQKLNHGRDAPYASAPR</sequence>
<feature type="non-terminal residue" evidence="1">
    <location>
        <position position="75"/>
    </location>
</feature>
<dbReference type="EMBL" id="LXQA010401139">
    <property type="protein sequence ID" value="MCI49439.1"/>
    <property type="molecule type" value="Genomic_DNA"/>
</dbReference>
<proteinExistence type="predicted"/>
<dbReference type="AlphaFoldDB" id="A0A392SL94"/>
<reference evidence="1 2" key="1">
    <citation type="journal article" date="2018" name="Front. Plant Sci.">
        <title>Red Clover (Trifolium pratense) and Zigzag Clover (T. medium) - A Picture of Genomic Similarities and Differences.</title>
        <authorList>
            <person name="Dluhosova J."/>
            <person name="Istvanek J."/>
            <person name="Nedelnik J."/>
            <person name="Repkova J."/>
        </authorList>
    </citation>
    <scope>NUCLEOTIDE SEQUENCE [LARGE SCALE GENOMIC DNA]</scope>
    <source>
        <strain evidence="2">cv. 10/8</strain>
        <tissue evidence="1">Leaf</tissue>
    </source>
</reference>
<comment type="caution">
    <text evidence="1">The sequence shown here is derived from an EMBL/GenBank/DDBJ whole genome shotgun (WGS) entry which is preliminary data.</text>
</comment>
<evidence type="ECO:0000313" key="2">
    <source>
        <dbReference type="Proteomes" id="UP000265520"/>
    </source>
</evidence>
<name>A0A392SL94_9FABA</name>
<evidence type="ECO:0000313" key="1">
    <source>
        <dbReference type="EMBL" id="MCI49439.1"/>
    </source>
</evidence>
<keyword evidence="2" id="KW-1185">Reference proteome</keyword>
<organism evidence="1 2">
    <name type="scientific">Trifolium medium</name>
    <dbReference type="NCBI Taxonomy" id="97028"/>
    <lineage>
        <taxon>Eukaryota</taxon>
        <taxon>Viridiplantae</taxon>
        <taxon>Streptophyta</taxon>
        <taxon>Embryophyta</taxon>
        <taxon>Tracheophyta</taxon>
        <taxon>Spermatophyta</taxon>
        <taxon>Magnoliopsida</taxon>
        <taxon>eudicotyledons</taxon>
        <taxon>Gunneridae</taxon>
        <taxon>Pentapetalae</taxon>
        <taxon>rosids</taxon>
        <taxon>fabids</taxon>
        <taxon>Fabales</taxon>
        <taxon>Fabaceae</taxon>
        <taxon>Papilionoideae</taxon>
        <taxon>50 kb inversion clade</taxon>
        <taxon>NPAAA clade</taxon>
        <taxon>Hologalegina</taxon>
        <taxon>IRL clade</taxon>
        <taxon>Trifolieae</taxon>
        <taxon>Trifolium</taxon>
    </lineage>
</organism>
<accession>A0A392SL94</accession>